<organism evidence="7 8">
    <name type="scientific">Athelia psychrophila</name>
    <dbReference type="NCBI Taxonomy" id="1759441"/>
    <lineage>
        <taxon>Eukaryota</taxon>
        <taxon>Fungi</taxon>
        <taxon>Dikarya</taxon>
        <taxon>Basidiomycota</taxon>
        <taxon>Agaricomycotina</taxon>
        <taxon>Agaricomycetes</taxon>
        <taxon>Agaricomycetidae</taxon>
        <taxon>Atheliales</taxon>
        <taxon>Atheliaceae</taxon>
        <taxon>Athelia</taxon>
    </lineage>
</organism>
<feature type="region of interest" description="Disordered" evidence="6">
    <location>
        <begin position="203"/>
        <end position="238"/>
    </location>
</feature>
<dbReference type="PANTHER" id="PTHR13028">
    <property type="entry name" value="RRNA PROCESSING PROTEIN EBNA1-BINDING PROTEIN-RELATED"/>
    <property type="match status" value="1"/>
</dbReference>
<comment type="similarity">
    <text evidence="2">Belongs to the EBP2 family.</text>
</comment>
<dbReference type="InterPro" id="IPR008610">
    <property type="entry name" value="Ebp2"/>
</dbReference>
<dbReference type="STRING" id="436010.A0A166UEH8"/>
<dbReference type="Pfam" id="PF05890">
    <property type="entry name" value="Ebp2"/>
    <property type="match status" value="1"/>
</dbReference>
<dbReference type="AlphaFoldDB" id="A0A166UEH8"/>
<evidence type="ECO:0000256" key="4">
    <source>
        <dbReference type="ARBA" id="ARBA00023054"/>
    </source>
</evidence>
<sequence length="393" mass="42441">MTRLMQALGEDGLDEFDTAQLQALDEDEEGSGDEDWETDNEEGGEDSDSGSEEGEDAEDEVPEDLEGPEASDEEDEEEEEDIALDDIDGSVDEDAVPRQKIEIDNKIALERIRETIQLDPSLPWTETLAVSYHETIDVDVNDDLNRELAFYKQALHGANKARAAALKANFPFTRPADYFAEMVKSDSHMERIRQRLLDEGAGIKKGEEKRREREGKKFGKQVQIEKIKEREKGKKDMEERLQGLKRKRKGALDNAQADDADGFDGFDVAVEDAMADRPAKRGRGAGGNKLSRTSRDSKFGYGGAGKRSKQNDRDSTDNFESGAGRGRGGSRGGARGGRGGARGASSGERGGGGRGGRGGRGASSGGRGGARGGGRGGSARPGKDKRVAARSRS</sequence>
<dbReference type="PANTHER" id="PTHR13028:SF0">
    <property type="entry name" value="RRNA-PROCESSING PROTEIN EBP2-RELATED"/>
    <property type="match status" value="1"/>
</dbReference>
<comment type="subcellular location">
    <subcellularLocation>
        <location evidence="1">Nucleus</location>
        <location evidence="1">Nucleolus</location>
    </subcellularLocation>
</comment>
<dbReference type="OrthoDB" id="443772at2759"/>
<evidence type="ECO:0000256" key="5">
    <source>
        <dbReference type="ARBA" id="ARBA00023242"/>
    </source>
</evidence>
<evidence type="ECO:0000313" key="8">
    <source>
        <dbReference type="Proteomes" id="UP000076532"/>
    </source>
</evidence>
<feature type="compositionally biased region" description="Gly residues" evidence="6">
    <location>
        <begin position="323"/>
        <end position="379"/>
    </location>
</feature>
<dbReference type="GO" id="GO:0006364">
    <property type="term" value="P:rRNA processing"/>
    <property type="evidence" value="ECO:0007669"/>
    <property type="project" value="TreeGrafter"/>
</dbReference>
<dbReference type="GO" id="GO:0042273">
    <property type="term" value="P:ribosomal large subunit biogenesis"/>
    <property type="evidence" value="ECO:0007669"/>
    <property type="project" value="TreeGrafter"/>
</dbReference>
<dbReference type="GO" id="GO:0030687">
    <property type="term" value="C:preribosome, large subunit precursor"/>
    <property type="evidence" value="ECO:0007669"/>
    <property type="project" value="TreeGrafter"/>
</dbReference>
<feature type="region of interest" description="Disordered" evidence="6">
    <location>
        <begin position="274"/>
        <end position="393"/>
    </location>
</feature>
<evidence type="ECO:0000256" key="3">
    <source>
        <dbReference type="ARBA" id="ARBA00022517"/>
    </source>
</evidence>
<keyword evidence="8" id="KW-1185">Reference proteome</keyword>
<dbReference type="GO" id="GO:0034399">
    <property type="term" value="C:nuclear periphery"/>
    <property type="evidence" value="ECO:0007669"/>
    <property type="project" value="TreeGrafter"/>
</dbReference>
<evidence type="ECO:0000256" key="1">
    <source>
        <dbReference type="ARBA" id="ARBA00004604"/>
    </source>
</evidence>
<evidence type="ECO:0000256" key="6">
    <source>
        <dbReference type="SAM" id="MobiDB-lite"/>
    </source>
</evidence>
<gene>
    <name evidence="7" type="ORF">FIBSPDRAFT_724457</name>
</gene>
<keyword evidence="4" id="KW-0175">Coiled coil</keyword>
<name>A0A166UEH8_9AGAM</name>
<dbReference type="GO" id="GO:0005730">
    <property type="term" value="C:nucleolus"/>
    <property type="evidence" value="ECO:0007669"/>
    <property type="project" value="UniProtKB-SubCell"/>
</dbReference>
<evidence type="ECO:0000256" key="2">
    <source>
        <dbReference type="ARBA" id="ARBA00007336"/>
    </source>
</evidence>
<feature type="compositionally biased region" description="Acidic residues" evidence="6">
    <location>
        <begin position="24"/>
        <end position="94"/>
    </location>
</feature>
<dbReference type="EMBL" id="KV417489">
    <property type="protein sequence ID" value="KZP31617.1"/>
    <property type="molecule type" value="Genomic_DNA"/>
</dbReference>
<keyword evidence="3" id="KW-0690">Ribosome biogenesis</keyword>
<feature type="region of interest" description="Disordered" evidence="6">
    <location>
        <begin position="1"/>
        <end position="98"/>
    </location>
</feature>
<protein>
    <submittedName>
        <fullName evidence="7">Ebp2-domain-containing protein</fullName>
    </submittedName>
</protein>
<dbReference type="Proteomes" id="UP000076532">
    <property type="component" value="Unassembled WGS sequence"/>
</dbReference>
<reference evidence="7 8" key="1">
    <citation type="journal article" date="2016" name="Mol. Biol. Evol.">
        <title>Comparative Genomics of Early-Diverging Mushroom-Forming Fungi Provides Insights into the Origins of Lignocellulose Decay Capabilities.</title>
        <authorList>
            <person name="Nagy L.G."/>
            <person name="Riley R."/>
            <person name="Tritt A."/>
            <person name="Adam C."/>
            <person name="Daum C."/>
            <person name="Floudas D."/>
            <person name="Sun H."/>
            <person name="Yadav J.S."/>
            <person name="Pangilinan J."/>
            <person name="Larsson K.H."/>
            <person name="Matsuura K."/>
            <person name="Barry K."/>
            <person name="Labutti K."/>
            <person name="Kuo R."/>
            <person name="Ohm R.A."/>
            <person name="Bhattacharya S.S."/>
            <person name="Shirouzu T."/>
            <person name="Yoshinaga Y."/>
            <person name="Martin F.M."/>
            <person name="Grigoriev I.V."/>
            <person name="Hibbett D.S."/>
        </authorList>
    </citation>
    <scope>NUCLEOTIDE SEQUENCE [LARGE SCALE GENOMIC DNA]</scope>
    <source>
        <strain evidence="7 8">CBS 109695</strain>
    </source>
</reference>
<proteinExistence type="inferred from homology"/>
<accession>A0A166UEH8</accession>
<keyword evidence="5" id="KW-0539">Nucleus</keyword>
<evidence type="ECO:0000313" key="7">
    <source>
        <dbReference type="EMBL" id="KZP31617.1"/>
    </source>
</evidence>